<accession>A0A7R9GTU5</accession>
<name>A0A7R9GTU5_TIMCR</name>
<proteinExistence type="predicted"/>
<protein>
    <submittedName>
        <fullName evidence="1">Uncharacterized protein</fullName>
    </submittedName>
</protein>
<organism evidence="1">
    <name type="scientific">Timema cristinae</name>
    <name type="common">Walking stick</name>
    <dbReference type="NCBI Taxonomy" id="61476"/>
    <lineage>
        <taxon>Eukaryota</taxon>
        <taxon>Metazoa</taxon>
        <taxon>Ecdysozoa</taxon>
        <taxon>Arthropoda</taxon>
        <taxon>Hexapoda</taxon>
        <taxon>Insecta</taxon>
        <taxon>Pterygota</taxon>
        <taxon>Neoptera</taxon>
        <taxon>Polyneoptera</taxon>
        <taxon>Phasmatodea</taxon>
        <taxon>Timematodea</taxon>
        <taxon>Timematoidea</taxon>
        <taxon>Timematidae</taxon>
        <taxon>Timema</taxon>
    </lineage>
</organism>
<dbReference type="EMBL" id="OC317025">
    <property type="protein sequence ID" value="CAD7394626.1"/>
    <property type="molecule type" value="Genomic_DNA"/>
</dbReference>
<evidence type="ECO:0000313" key="1">
    <source>
        <dbReference type="EMBL" id="CAD7394626.1"/>
    </source>
</evidence>
<dbReference type="AlphaFoldDB" id="A0A7R9GTU5"/>
<gene>
    <name evidence="1" type="ORF">TCEB3V08_LOCUS2545</name>
</gene>
<sequence length="209" mass="23158">MQNKLNGKEIHLLVSLATCNVRATSLARSCHLQQSVISEVLHTFFTKTECGSTCGLFTSSTSSLLNVTTSVAIPQFMKKIQKFLYRTVHFTVPATVVFDCCAHTQIGGGGEEGGTASKYRRGVTFFCLSIGNPSKTYNWEKTRDDCITFFEGTRDSDYCNFTTVLEEEAPITAITGNSDSLALPSLIYIRRKNDHEKQKNDNAVAQYVL</sequence>
<reference evidence="1" key="1">
    <citation type="submission" date="2020-11" db="EMBL/GenBank/DDBJ databases">
        <authorList>
            <person name="Tran Van P."/>
        </authorList>
    </citation>
    <scope>NUCLEOTIDE SEQUENCE</scope>
</reference>